<feature type="non-terminal residue" evidence="1">
    <location>
        <position position="382"/>
    </location>
</feature>
<reference evidence="1" key="1">
    <citation type="journal article" date="2019" name="Sci. Rep.">
        <title>Draft genome of Tanacetum cinerariifolium, the natural source of mosquito coil.</title>
        <authorList>
            <person name="Yamashiro T."/>
            <person name="Shiraishi A."/>
            <person name="Satake H."/>
            <person name="Nakayama K."/>
        </authorList>
    </citation>
    <scope>NUCLEOTIDE SEQUENCE</scope>
</reference>
<accession>A0A699KGZ5</accession>
<name>A0A699KGZ5_TANCI</name>
<evidence type="ECO:0008006" key="2">
    <source>
        <dbReference type="Google" id="ProtNLM"/>
    </source>
</evidence>
<dbReference type="EMBL" id="BKCJ010512008">
    <property type="protein sequence ID" value="GFA90853.1"/>
    <property type="molecule type" value="Genomic_DNA"/>
</dbReference>
<comment type="caution">
    <text evidence="1">The sequence shown here is derived from an EMBL/GenBank/DDBJ whole genome shotgun (WGS) entry which is preliminary data.</text>
</comment>
<evidence type="ECO:0000313" key="1">
    <source>
        <dbReference type="EMBL" id="GFA90853.1"/>
    </source>
</evidence>
<protein>
    <recommendedName>
        <fullName evidence="2">Gag-Pol polyprotein</fullName>
    </recommendedName>
</protein>
<gene>
    <name evidence="1" type="ORF">Tci_662825</name>
</gene>
<proteinExistence type="predicted"/>
<dbReference type="AlphaFoldDB" id="A0A699KGZ5"/>
<organism evidence="1">
    <name type="scientific">Tanacetum cinerariifolium</name>
    <name type="common">Dalmatian daisy</name>
    <name type="synonym">Chrysanthemum cinerariifolium</name>
    <dbReference type="NCBI Taxonomy" id="118510"/>
    <lineage>
        <taxon>Eukaryota</taxon>
        <taxon>Viridiplantae</taxon>
        <taxon>Streptophyta</taxon>
        <taxon>Embryophyta</taxon>
        <taxon>Tracheophyta</taxon>
        <taxon>Spermatophyta</taxon>
        <taxon>Magnoliopsida</taxon>
        <taxon>eudicotyledons</taxon>
        <taxon>Gunneridae</taxon>
        <taxon>Pentapetalae</taxon>
        <taxon>asterids</taxon>
        <taxon>campanulids</taxon>
        <taxon>Asterales</taxon>
        <taxon>Asteraceae</taxon>
        <taxon>Asteroideae</taxon>
        <taxon>Anthemideae</taxon>
        <taxon>Anthemidinae</taxon>
        <taxon>Tanacetum</taxon>
    </lineage>
</organism>
<sequence length="382" mass="43884">MMKGSDIGIQEKKAKLFNEWERFTSNEGESIESYYHRFLKLMNDLKRNKHFPEKIASNLKFLNNLQPEWSRHVTIVHQTKDFHTTDYTQLYDFLRYNQKENYLQQPIPNPKDITYPITAMNMALALMAKAFKLNYSTATNNNQRISSNTRNRKIAQPGKTEKCRWLENGLIGVQGNENQIGNGNLVATCAEENAAGQNGNQIRCYNCREIQLQAEEYDLMAAAVDLDEIEEVNANCILMANLQLASTLGTQTDIAPVYDTDGSAKVHENCDDNEIFNMFTQEEQYTELLEPIPESHQVPHNDNDVISEDTSVKQGGETVEQHPANFEETRALYESLYQNLAIEVEKVNSVNRKLKEKEKSTVSFLLKEKKKLKSDFKTCEDE</sequence>